<dbReference type="Gene3D" id="3.40.50.1820">
    <property type="entry name" value="alpha/beta hydrolase"/>
    <property type="match status" value="1"/>
</dbReference>
<dbReference type="SUPFAM" id="SSF53474">
    <property type="entry name" value="alpha/beta-Hydrolases"/>
    <property type="match status" value="1"/>
</dbReference>
<keyword evidence="5" id="KW-0539">Nucleus</keyword>
<dbReference type="STRING" id="6832.A0A553NP68"/>
<proteinExistence type="inferred from homology"/>
<dbReference type="EMBL" id="VCGU01000011">
    <property type="protein sequence ID" value="TRY67235.1"/>
    <property type="molecule type" value="Genomic_DNA"/>
</dbReference>
<dbReference type="InterPro" id="IPR029058">
    <property type="entry name" value="AB_hydrolase_fold"/>
</dbReference>
<dbReference type="OMA" id="VECLFWR"/>
<keyword evidence="2" id="KW-0812">Transmembrane</keyword>
<dbReference type="PANTHER" id="PTHR12265">
    <property type="entry name" value="TRANSMEMBRANE PROTEIN 53"/>
    <property type="match status" value="1"/>
</dbReference>
<evidence type="ECO:0000256" key="5">
    <source>
        <dbReference type="ARBA" id="ARBA00023242"/>
    </source>
</evidence>
<evidence type="ECO:0000313" key="8">
    <source>
        <dbReference type="Proteomes" id="UP000318571"/>
    </source>
</evidence>
<comment type="similarity">
    <text evidence="1">Belongs to the TMEM53 family.</text>
</comment>
<gene>
    <name evidence="7" type="ORF">TCAL_05361</name>
</gene>
<dbReference type="Proteomes" id="UP000318571">
    <property type="component" value="Chromosome 4"/>
</dbReference>
<evidence type="ECO:0000256" key="2">
    <source>
        <dbReference type="ARBA" id="ARBA00022692"/>
    </source>
</evidence>
<evidence type="ECO:0000256" key="3">
    <source>
        <dbReference type="ARBA" id="ARBA00022989"/>
    </source>
</evidence>
<keyword evidence="3" id="KW-1133">Transmembrane helix</keyword>
<keyword evidence="4" id="KW-0472">Membrane</keyword>
<dbReference type="GO" id="GO:0005640">
    <property type="term" value="C:nuclear outer membrane"/>
    <property type="evidence" value="ECO:0007669"/>
    <property type="project" value="UniProtKB-SubCell"/>
</dbReference>
<evidence type="ECO:0000313" key="7">
    <source>
        <dbReference type="EMBL" id="TRY67235.1"/>
    </source>
</evidence>
<organism evidence="7 8">
    <name type="scientific">Tigriopus californicus</name>
    <name type="common">Marine copepod</name>
    <dbReference type="NCBI Taxonomy" id="6832"/>
    <lineage>
        <taxon>Eukaryota</taxon>
        <taxon>Metazoa</taxon>
        <taxon>Ecdysozoa</taxon>
        <taxon>Arthropoda</taxon>
        <taxon>Crustacea</taxon>
        <taxon>Multicrustacea</taxon>
        <taxon>Hexanauplia</taxon>
        <taxon>Copepoda</taxon>
        <taxon>Harpacticoida</taxon>
        <taxon>Harpacticidae</taxon>
        <taxon>Tigriopus</taxon>
    </lineage>
</organism>
<evidence type="ECO:0000256" key="4">
    <source>
        <dbReference type="ARBA" id="ARBA00023136"/>
    </source>
</evidence>
<dbReference type="Pfam" id="PF05705">
    <property type="entry name" value="DUF829"/>
    <property type="match status" value="1"/>
</dbReference>
<evidence type="ECO:0000256" key="1">
    <source>
        <dbReference type="ARBA" id="ARBA00007387"/>
    </source>
</evidence>
<dbReference type="PANTHER" id="PTHR12265:SF30">
    <property type="entry name" value="TRANSMEMBRANE PROTEIN 53"/>
    <property type="match status" value="1"/>
</dbReference>
<reference evidence="7 8" key="1">
    <citation type="journal article" date="2018" name="Nat. Ecol. Evol.">
        <title>Genomic signatures of mitonuclear coevolution across populations of Tigriopus californicus.</title>
        <authorList>
            <person name="Barreto F.S."/>
            <person name="Watson E.T."/>
            <person name="Lima T.G."/>
            <person name="Willett C.S."/>
            <person name="Edmands S."/>
            <person name="Li W."/>
            <person name="Burton R.S."/>
        </authorList>
    </citation>
    <scope>NUCLEOTIDE SEQUENCE [LARGE SCALE GENOMIC DNA]</scope>
    <source>
        <strain evidence="7 8">San Diego</strain>
    </source>
</reference>
<keyword evidence="8" id="KW-1185">Reference proteome</keyword>
<comment type="subcellular location">
    <subcellularLocation>
        <location evidence="6">Nucleus outer membrane</location>
        <topology evidence="6">Single-pass membrane protein</topology>
    </subcellularLocation>
</comment>
<accession>A0A553NP68</accession>
<dbReference type="InterPro" id="IPR008547">
    <property type="entry name" value="DUF829_TMEM53"/>
</dbReference>
<sequence>MVNPKVQDSSTVGNLMTDQIYSSGFSDDPETPVVILLGWAGSTDIDLQKYARVYEEKGFDSVRQITPKYTVFYGAKHVPGYSKHLLNFLKTNQLSQRPLIFHMFSNMGVLSLQELEPLVREDGEFQEILPHIRGLVFDSCPGKPTLTSFFYALTDHVLTGPYFWRYIQFVGQVFKLIFTSITSPNNGSRSSWYEYLTKDSLFRMPMMFLFSKGDQCIPKSDIQALASKLESEDVQVTQVDFIDSPHVGHWDRYPAQYNEAVVKFMTSIDVIES</sequence>
<comment type="caution">
    <text evidence="7">The sequence shown here is derived from an EMBL/GenBank/DDBJ whole genome shotgun (WGS) entry which is preliminary data.</text>
</comment>
<name>A0A553NP68_TIGCA</name>
<evidence type="ECO:0008006" key="9">
    <source>
        <dbReference type="Google" id="ProtNLM"/>
    </source>
</evidence>
<protein>
    <recommendedName>
        <fullName evidence="9">AB hydrolase-1 domain-containing protein</fullName>
    </recommendedName>
</protein>
<dbReference type="AlphaFoldDB" id="A0A553NP68"/>
<evidence type="ECO:0000256" key="6">
    <source>
        <dbReference type="ARBA" id="ARBA00034303"/>
    </source>
</evidence>